<evidence type="ECO:0000313" key="1">
    <source>
        <dbReference type="EMBL" id="OAG36886.1"/>
    </source>
</evidence>
<dbReference type="GeneID" id="34604099"/>
<dbReference type="AlphaFoldDB" id="A0A177EZ83"/>
<keyword evidence="2" id="KW-1185">Reference proteome</keyword>
<organism evidence="1 2">
    <name type="scientific">Fonsecaea monophora</name>
    <dbReference type="NCBI Taxonomy" id="254056"/>
    <lineage>
        <taxon>Eukaryota</taxon>
        <taxon>Fungi</taxon>
        <taxon>Dikarya</taxon>
        <taxon>Ascomycota</taxon>
        <taxon>Pezizomycotina</taxon>
        <taxon>Eurotiomycetes</taxon>
        <taxon>Chaetothyriomycetidae</taxon>
        <taxon>Chaetothyriales</taxon>
        <taxon>Herpotrichiellaceae</taxon>
        <taxon>Fonsecaea</taxon>
    </lineage>
</organism>
<proteinExistence type="predicted"/>
<protein>
    <submittedName>
        <fullName evidence="1">Riboflavin synthase</fullName>
    </submittedName>
</protein>
<dbReference type="Proteomes" id="UP000077002">
    <property type="component" value="Unassembled WGS sequence"/>
</dbReference>
<accession>A0A177EZ83</accession>
<dbReference type="RefSeq" id="XP_022508838.1">
    <property type="nucleotide sequence ID" value="XM_022658899.1"/>
</dbReference>
<sequence length="154" mass="17364">MNHPIPSICFKWKQTLTLTDLLIAFGYALARTRNTKTGSAKITIVLATHREGGTQSDREDKASIGDLKKKLKVVMRGMAHLNSFTRLVPSFFTNAAAAANVFTHVDPVPENLVDKVIDERFIVKRAIGNGTWYHNHCKIVITVCWKRQRLSFVQ</sequence>
<dbReference type="EMBL" id="LVKK01000082">
    <property type="protein sequence ID" value="OAG36886.1"/>
    <property type="molecule type" value="Genomic_DNA"/>
</dbReference>
<evidence type="ECO:0000313" key="2">
    <source>
        <dbReference type="Proteomes" id="UP000077002"/>
    </source>
</evidence>
<dbReference type="OrthoDB" id="36970at2759"/>
<gene>
    <name evidence="1" type="ORF">AYO21_08959</name>
</gene>
<comment type="caution">
    <text evidence="1">The sequence shown here is derived from an EMBL/GenBank/DDBJ whole genome shotgun (WGS) entry which is preliminary data.</text>
</comment>
<name>A0A177EZ83_9EURO</name>
<reference evidence="1 2" key="1">
    <citation type="submission" date="2016-03" db="EMBL/GenBank/DDBJ databases">
        <title>Draft genome sequence of the Fonsecaea monophora CBS 269.37.</title>
        <authorList>
            <person name="Bombassaro A."/>
            <person name="Vinicius W.A."/>
            <person name="De Hoog S."/>
            <person name="Sun J."/>
            <person name="Souza E.M."/>
            <person name="Raittz R.T."/>
            <person name="Costa F."/>
            <person name="Leao A.C."/>
            <person name="Tadra-Sfeir M.Z."/>
            <person name="Baura V."/>
            <person name="Balsanelli E."/>
            <person name="Pedrosa F.O."/>
            <person name="Moreno L.F."/>
            <person name="Steffens M.B."/>
            <person name="Xi L."/>
            <person name="Bocca A.L."/>
            <person name="Felipe M.S."/>
            <person name="Teixeira M."/>
            <person name="Telles Filho F.Q."/>
            <person name="Azevedo C.M."/>
            <person name="Gomes R."/>
            <person name="Vicente V.A."/>
        </authorList>
    </citation>
    <scope>NUCLEOTIDE SEQUENCE [LARGE SCALE GENOMIC DNA]</scope>
    <source>
        <strain evidence="1 2">CBS 269.37</strain>
    </source>
</reference>